<protein>
    <submittedName>
        <fullName evidence="2">Uncharacterized protein</fullName>
    </submittedName>
</protein>
<comment type="caution">
    <text evidence="2">The sequence shown here is derived from an EMBL/GenBank/DDBJ whole genome shotgun (WGS) entry which is preliminary data.</text>
</comment>
<keyword evidence="3" id="KW-1185">Reference proteome</keyword>
<reference evidence="2 3" key="2">
    <citation type="journal article" date="2019" name="G3 (Bethesda)">
        <title>Hybrid Assembly of the Genome of the Entomopathogenic Nematode Steinernema carpocapsae Identifies the X-Chromosome.</title>
        <authorList>
            <person name="Serra L."/>
            <person name="Macchietto M."/>
            <person name="Macias-Munoz A."/>
            <person name="McGill C.J."/>
            <person name="Rodriguez I.M."/>
            <person name="Rodriguez B."/>
            <person name="Murad R."/>
            <person name="Mortazavi A."/>
        </authorList>
    </citation>
    <scope>NUCLEOTIDE SEQUENCE [LARGE SCALE GENOMIC DNA]</scope>
    <source>
        <strain evidence="2 3">ALL</strain>
    </source>
</reference>
<proteinExistence type="predicted"/>
<evidence type="ECO:0000313" key="2">
    <source>
        <dbReference type="EMBL" id="TKR73927.1"/>
    </source>
</evidence>
<feature type="compositionally biased region" description="Low complexity" evidence="1">
    <location>
        <begin position="297"/>
        <end position="306"/>
    </location>
</feature>
<name>A0A4U5MVM9_STECR</name>
<feature type="region of interest" description="Disordered" evidence="1">
    <location>
        <begin position="286"/>
        <end position="306"/>
    </location>
</feature>
<dbReference type="Proteomes" id="UP000298663">
    <property type="component" value="Unassembled WGS sequence"/>
</dbReference>
<sequence>MTERTMTAKTHKIIAHGFLQTVTNNRQKGAFVVLCVHNLQTAHLEWHSNERAIKSHSPKVVELLHAATVNTVNDSNNDFVITFRDLIDLQRPRIYLRAKKAFEMGRGVGKIRDTLNGLGCLQQQYARSENEDAPPFHLQTEKQEEDDQERDNGHLPLDGVHQKVTQSSKLFVLLCFSFLLETEIDVFIDVVVLRTGMLAAGRGMDLEEAFGPSPTPVKIGLFLAVSSKENQDDWFRDAERISLWDRLLAHNRLRNWTLWTVENQAKEMSRLKEKIAAVVKRQRARSTTPKALAKRPSISATTTSSDTSLLTMSHRSPVISQVTRSWSNRTLIACIQCTNRTLIA</sequence>
<accession>A0A4U5MVM9</accession>
<reference evidence="2 3" key="1">
    <citation type="journal article" date="2015" name="Genome Biol.">
        <title>Comparative genomics of Steinernema reveals deeply conserved gene regulatory networks.</title>
        <authorList>
            <person name="Dillman A.R."/>
            <person name="Macchietto M."/>
            <person name="Porter C.F."/>
            <person name="Rogers A."/>
            <person name="Williams B."/>
            <person name="Antoshechkin I."/>
            <person name="Lee M.M."/>
            <person name="Goodwin Z."/>
            <person name="Lu X."/>
            <person name="Lewis E.E."/>
            <person name="Goodrich-Blair H."/>
            <person name="Stock S.P."/>
            <person name="Adams B.J."/>
            <person name="Sternberg P.W."/>
            <person name="Mortazavi A."/>
        </authorList>
    </citation>
    <scope>NUCLEOTIDE SEQUENCE [LARGE SCALE GENOMIC DNA]</scope>
    <source>
        <strain evidence="2 3">ALL</strain>
    </source>
</reference>
<evidence type="ECO:0000313" key="3">
    <source>
        <dbReference type="Proteomes" id="UP000298663"/>
    </source>
</evidence>
<organism evidence="2 3">
    <name type="scientific">Steinernema carpocapsae</name>
    <name type="common">Entomopathogenic nematode</name>
    <dbReference type="NCBI Taxonomy" id="34508"/>
    <lineage>
        <taxon>Eukaryota</taxon>
        <taxon>Metazoa</taxon>
        <taxon>Ecdysozoa</taxon>
        <taxon>Nematoda</taxon>
        <taxon>Chromadorea</taxon>
        <taxon>Rhabditida</taxon>
        <taxon>Tylenchina</taxon>
        <taxon>Panagrolaimomorpha</taxon>
        <taxon>Strongyloidoidea</taxon>
        <taxon>Steinernematidae</taxon>
        <taxon>Steinernema</taxon>
    </lineage>
</organism>
<gene>
    <name evidence="2" type="ORF">L596_021172</name>
</gene>
<dbReference type="EMBL" id="AZBU02000006">
    <property type="protein sequence ID" value="TKR73927.1"/>
    <property type="molecule type" value="Genomic_DNA"/>
</dbReference>
<dbReference type="AlphaFoldDB" id="A0A4U5MVM9"/>
<evidence type="ECO:0000256" key="1">
    <source>
        <dbReference type="SAM" id="MobiDB-lite"/>
    </source>
</evidence>